<comment type="caution">
    <text evidence="4">The sequence shown here is derived from an EMBL/GenBank/DDBJ whole genome shotgun (WGS) entry which is preliminary data.</text>
</comment>
<dbReference type="OrthoDB" id="306218at2759"/>
<organism evidence="4 5">
    <name type="scientific">Phytophthora kernoviae</name>
    <dbReference type="NCBI Taxonomy" id="325452"/>
    <lineage>
        <taxon>Eukaryota</taxon>
        <taxon>Sar</taxon>
        <taxon>Stramenopiles</taxon>
        <taxon>Oomycota</taxon>
        <taxon>Peronosporomycetes</taxon>
        <taxon>Peronosporales</taxon>
        <taxon>Peronosporaceae</taxon>
        <taxon>Phytophthora</taxon>
    </lineage>
</organism>
<dbReference type="Proteomes" id="UP000277300">
    <property type="component" value="Unassembled WGS sequence"/>
</dbReference>
<reference evidence="5 6" key="1">
    <citation type="submission" date="2018-07" db="EMBL/GenBank/DDBJ databases">
        <title>Genome sequencing of oomycete isolates from Chile give support for New Zealand origin for Phytophthora kernoviae and make available the first Nothophytophthora sp. genome.</title>
        <authorList>
            <person name="Studholme D.J."/>
            <person name="Sanfuentes E."/>
            <person name="Panda P."/>
            <person name="Hill R."/>
            <person name="Sambles C."/>
            <person name="Grant M."/>
            <person name="Williams N.M."/>
            <person name="Mcdougal R.L."/>
        </authorList>
    </citation>
    <scope>NUCLEOTIDE SEQUENCE [LARGE SCALE GENOMIC DNA]</scope>
    <source>
        <strain evidence="4">Chile6</strain>
        <strain evidence="3">Chile7</strain>
    </source>
</reference>
<dbReference type="EMBL" id="MBAD02000408">
    <property type="protein sequence ID" value="RLN68257.1"/>
    <property type="molecule type" value="Genomic_DNA"/>
</dbReference>
<feature type="compositionally biased region" description="Basic and acidic residues" evidence="1">
    <location>
        <begin position="229"/>
        <end position="238"/>
    </location>
</feature>
<proteinExistence type="predicted"/>
<keyword evidence="2" id="KW-1133">Transmembrane helix</keyword>
<dbReference type="EMBL" id="MBDO02000007">
    <property type="protein sequence ID" value="RLN69087.1"/>
    <property type="molecule type" value="Genomic_DNA"/>
</dbReference>
<keyword evidence="2" id="KW-0472">Membrane</keyword>
<feature type="compositionally biased region" description="Basic residues" evidence="1">
    <location>
        <begin position="315"/>
        <end position="331"/>
    </location>
</feature>
<keyword evidence="2" id="KW-0812">Transmembrane</keyword>
<evidence type="ECO:0000256" key="2">
    <source>
        <dbReference type="SAM" id="Phobius"/>
    </source>
</evidence>
<feature type="compositionally biased region" description="Basic and acidic residues" evidence="1">
    <location>
        <begin position="96"/>
        <end position="121"/>
    </location>
</feature>
<evidence type="ECO:0000313" key="4">
    <source>
        <dbReference type="EMBL" id="RLN69087.1"/>
    </source>
</evidence>
<feature type="region of interest" description="Disordered" evidence="1">
    <location>
        <begin position="180"/>
        <end position="258"/>
    </location>
</feature>
<protein>
    <submittedName>
        <fullName evidence="4">Uncharacterized protein</fullName>
    </submittedName>
</protein>
<sequence>MASKAARSGMGLFKLWTTDTGTFPIVIICSFAAVAAGASASRYLLHNPDVRFDKSKRNNSLHYETENGAEWRARRFRFANLHRNAINQSRQFDPAFAKEENKGRSPMDEPQRKRSRLETTPRRSGKRKSSGSAGASRTPGSSGNEAKIVWKDSPADKQIRVSGTGKMAVRREMQGFVGRLARASQQSPPCTQEEEKIKTRERSRAKRKAGMTLKYEEHSTSRHLLFSPESRRAGEEQKLPSPGNRRQRSTPEKADSQEELFSVLDKMEQKYASPDVTIPSAESKAAFIRARLQSEMVTPATTVERAKQCQLKPPKPQRKRKQRMCHRKALH</sequence>
<dbReference type="AlphaFoldDB" id="A0A3F2S2H7"/>
<name>A0A3F2S2H7_9STRA</name>
<accession>A0A3F2S2H7</accession>
<feature type="region of interest" description="Disordered" evidence="1">
    <location>
        <begin position="89"/>
        <end position="158"/>
    </location>
</feature>
<evidence type="ECO:0000313" key="3">
    <source>
        <dbReference type="EMBL" id="RLN68257.1"/>
    </source>
</evidence>
<feature type="transmembrane region" description="Helical" evidence="2">
    <location>
        <begin position="23"/>
        <end position="45"/>
    </location>
</feature>
<dbReference type="Proteomes" id="UP000284657">
    <property type="component" value="Unassembled WGS sequence"/>
</dbReference>
<dbReference type="InterPro" id="IPR010530">
    <property type="entry name" value="B12D"/>
</dbReference>
<evidence type="ECO:0000313" key="5">
    <source>
        <dbReference type="Proteomes" id="UP000277300"/>
    </source>
</evidence>
<feature type="region of interest" description="Disordered" evidence="1">
    <location>
        <begin position="303"/>
        <end position="331"/>
    </location>
</feature>
<feature type="compositionally biased region" description="Basic and acidic residues" evidence="1">
    <location>
        <begin position="193"/>
        <end position="202"/>
    </location>
</feature>
<gene>
    <name evidence="3" type="ORF">BBJ29_000828</name>
    <name evidence="4" type="ORF">BBP00_00000544</name>
</gene>
<evidence type="ECO:0000256" key="1">
    <source>
        <dbReference type="SAM" id="MobiDB-lite"/>
    </source>
</evidence>
<feature type="compositionally biased region" description="Basic and acidic residues" evidence="1">
    <location>
        <begin position="148"/>
        <end position="158"/>
    </location>
</feature>
<evidence type="ECO:0000313" key="6">
    <source>
        <dbReference type="Proteomes" id="UP000284657"/>
    </source>
</evidence>
<dbReference type="Pfam" id="PF06522">
    <property type="entry name" value="B12D"/>
    <property type="match status" value="1"/>
</dbReference>